<dbReference type="GO" id="GO:0016020">
    <property type="term" value="C:membrane"/>
    <property type="evidence" value="ECO:0007669"/>
    <property type="project" value="UniProtKB-SubCell"/>
</dbReference>
<organism evidence="6 7">
    <name type="scientific">Capsulimonas corticalis</name>
    <dbReference type="NCBI Taxonomy" id="2219043"/>
    <lineage>
        <taxon>Bacteria</taxon>
        <taxon>Bacillati</taxon>
        <taxon>Armatimonadota</taxon>
        <taxon>Armatimonadia</taxon>
        <taxon>Capsulimonadales</taxon>
        <taxon>Capsulimonadaceae</taxon>
        <taxon>Capsulimonas</taxon>
    </lineage>
</organism>
<reference evidence="6 7" key="1">
    <citation type="journal article" date="2019" name="Int. J. Syst. Evol. Microbiol.">
        <title>Capsulimonas corticalis gen. nov., sp. nov., an aerobic capsulated bacterium, of a novel bacterial order, Capsulimonadales ord. nov., of the class Armatimonadia of the phylum Armatimonadetes.</title>
        <authorList>
            <person name="Li J."/>
            <person name="Kudo C."/>
            <person name="Tonouchi A."/>
        </authorList>
    </citation>
    <scope>NUCLEOTIDE SEQUENCE [LARGE SCALE GENOMIC DNA]</scope>
    <source>
        <strain evidence="6 7">AX-7</strain>
    </source>
</reference>
<proteinExistence type="predicted"/>
<dbReference type="Proteomes" id="UP000287394">
    <property type="component" value="Chromosome"/>
</dbReference>
<dbReference type="RefSeq" id="WP_119325013.1">
    <property type="nucleotide sequence ID" value="NZ_AP025739.1"/>
</dbReference>
<keyword evidence="7" id="KW-1185">Reference proteome</keyword>
<dbReference type="PANTHER" id="PTHR30093">
    <property type="entry name" value="GENERAL SECRETION PATHWAY PROTEIN G"/>
    <property type="match status" value="1"/>
</dbReference>
<dbReference type="PANTHER" id="PTHR30093:SF44">
    <property type="entry name" value="TYPE II SECRETION SYSTEM CORE PROTEIN G"/>
    <property type="match status" value="1"/>
</dbReference>
<sequence>MKTRQGFTLIELLVVIAIIAILAAILFPVFAKARDKARQTACLSNEKQMALAFMQYIQDNDERFPACFDNIRIMNWGQLIYPYVKSLNVYKCPSNPIADAPGNMDYSGGSLLIPASYMMNGLLGFQQGPGQEFYGAWHSYAAINEPAQKILVSEASGHNPHSNWPDWWECSGGPCTTANYTHSPIHDVWYVGHSGFMNCIFIDGHVKAMKPVNTMNKIAMWGQAFPSDQYPAGSDPLCTGNYSDDAINCNDVNPSAVTCLAGLTTKYQ</sequence>
<dbReference type="Gene3D" id="3.30.700.10">
    <property type="entry name" value="Glycoprotein, Type 4 Pilin"/>
    <property type="match status" value="1"/>
</dbReference>
<dbReference type="KEGG" id="ccot:CCAX7_40780"/>
<evidence type="ECO:0000256" key="4">
    <source>
        <dbReference type="ARBA" id="ARBA00022989"/>
    </source>
</evidence>
<evidence type="ECO:0000313" key="6">
    <source>
        <dbReference type="EMBL" id="BDI32027.1"/>
    </source>
</evidence>
<dbReference type="OrthoDB" id="9799033at2"/>
<dbReference type="NCBIfam" id="TIGR02532">
    <property type="entry name" value="IV_pilin_GFxxxE"/>
    <property type="match status" value="1"/>
</dbReference>
<keyword evidence="4" id="KW-1133">Transmembrane helix</keyword>
<dbReference type="InterPro" id="IPR045584">
    <property type="entry name" value="Pilin-like"/>
</dbReference>
<accession>A0A402D6A5</accession>
<name>A0A402D6A5_9BACT</name>
<comment type="subcellular location">
    <subcellularLocation>
        <location evidence="1">Membrane</location>
        <topology evidence="1">Single-pass membrane protein</topology>
    </subcellularLocation>
</comment>
<protein>
    <submittedName>
        <fullName evidence="6">Uncharacterized protein</fullName>
    </submittedName>
</protein>
<dbReference type="SUPFAM" id="SSF54523">
    <property type="entry name" value="Pili subunits"/>
    <property type="match status" value="1"/>
</dbReference>
<dbReference type="EMBL" id="AP025739">
    <property type="protein sequence ID" value="BDI32027.1"/>
    <property type="molecule type" value="Genomic_DNA"/>
</dbReference>
<keyword evidence="5" id="KW-0472">Membrane</keyword>
<evidence type="ECO:0000256" key="3">
    <source>
        <dbReference type="ARBA" id="ARBA00022692"/>
    </source>
</evidence>
<evidence type="ECO:0000313" key="7">
    <source>
        <dbReference type="Proteomes" id="UP000287394"/>
    </source>
</evidence>
<evidence type="ECO:0000256" key="1">
    <source>
        <dbReference type="ARBA" id="ARBA00004167"/>
    </source>
</evidence>
<dbReference type="Pfam" id="PF07963">
    <property type="entry name" value="N_methyl"/>
    <property type="match status" value="1"/>
</dbReference>
<keyword evidence="2" id="KW-0488">Methylation</keyword>
<dbReference type="InterPro" id="IPR012902">
    <property type="entry name" value="N_methyl_site"/>
</dbReference>
<dbReference type="PROSITE" id="PS00409">
    <property type="entry name" value="PROKAR_NTER_METHYL"/>
    <property type="match status" value="1"/>
</dbReference>
<keyword evidence="3" id="KW-0812">Transmembrane</keyword>
<evidence type="ECO:0000256" key="5">
    <source>
        <dbReference type="ARBA" id="ARBA00023136"/>
    </source>
</evidence>
<evidence type="ECO:0000256" key="2">
    <source>
        <dbReference type="ARBA" id="ARBA00022481"/>
    </source>
</evidence>
<gene>
    <name evidence="6" type="ORF">CCAX7_40780</name>
</gene>
<dbReference type="AlphaFoldDB" id="A0A402D6A5"/>